<feature type="non-terminal residue" evidence="4">
    <location>
        <position position="1"/>
    </location>
</feature>
<evidence type="ECO:0000256" key="3">
    <source>
        <dbReference type="ARBA" id="ARBA00023065"/>
    </source>
</evidence>
<dbReference type="InterPro" id="IPR002842">
    <property type="entry name" value="ATPase_V1_Esu"/>
</dbReference>
<comment type="caution">
    <text evidence="4">The sequence shown here is derived from an EMBL/GenBank/DDBJ whole genome shotgun (WGS) entry which is preliminary data.</text>
</comment>
<name>A0AAW0YCF4_CHEQU</name>
<proteinExistence type="inferred from homology"/>
<dbReference type="GO" id="GO:0046961">
    <property type="term" value="F:proton-transporting ATPase activity, rotational mechanism"/>
    <property type="evidence" value="ECO:0007669"/>
    <property type="project" value="InterPro"/>
</dbReference>
<evidence type="ECO:0000256" key="2">
    <source>
        <dbReference type="ARBA" id="ARBA00022448"/>
    </source>
</evidence>
<dbReference type="HAMAP" id="MF_00311">
    <property type="entry name" value="ATP_synth_E_arch"/>
    <property type="match status" value="1"/>
</dbReference>
<evidence type="ECO:0000313" key="5">
    <source>
        <dbReference type="Proteomes" id="UP001445076"/>
    </source>
</evidence>
<evidence type="ECO:0000256" key="1">
    <source>
        <dbReference type="ARBA" id="ARBA00005901"/>
    </source>
</evidence>
<dbReference type="InterPro" id="IPR038495">
    <property type="entry name" value="ATPase_E_C"/>
</dbReference>
<gene>
    <name evidence="4" type="ORF">OTU49_000707</name>
</gene>
<accession>A0AAW0YCF4</accession>
<protein>
    <recommendedName>
        <fullName evidence="6">Vacuolar ATP synthase subunit E</fullName>
    </recommendedName>
</protein>
<dbReference type="EMBL" id="JARKIK010000002">
    <property type="protein sequence ID" value="KAK8753622.1"/>
    <property type="molecule type" value="Genomic_DNA"/>
</dbReference>
<dbReference type="PANTHER" id="PTHR45715">
    <property type="entry name" value="ATPASE H+-TRANSPORTING V1 SUBUNIT E1A-RELATED"/>
    <property type="match status" value="1"/>
</dbReference>
<dbReference type="SUPFAM" id="SSF160527">
    <property type="entry name" value="V-type ATPase subunit E-like"/>
    <property type="match status" value="1"/>
</dbReference>
<comment type="similarity">
    <text evidence="1">Belongs to the V-ATPase E subunit family.</text>
</comment>
<dbReference type="Pfam" id="PF01991">
    <property type="entry name" value="vATP-synt_E"/>
    <property type="match status" value="1"/>
</dbReference>
<keyword evidence="5" id="KW-1185">Reference proteome</keyword>
<dbReference type="Gene3D" id="3.30.2320.30">
    <property type="entry name" value="ATP synthase, E subunit, C-terminal"/>
    <property type="match status" value="1"/>
</dbReference>
<organism evidence="4 5">
    <name type="scientific">Cherax quadricarinatus</name>
    <name type="common">Australian red claw crayfish</name>
    <dbReference type="NCBI Taxonomy" id="27406"/>
    <lineage>
        <taxon>Eukaryota</taxon>
        <taxon>Metazoa</taxon>
        <taxon>Ecdysozoa</taxon>
        <taxon>Arthropoda</taxon>
        <taxon>Crustacea</taxon>
        <taxon>Multicrustacea</taxon>
        <taxon>Malacostraca</taxon>
        <taxon>Eumalacostraca</taxon>
        <taxon>Eucarida</taxon>
        <taxon>Decapoda</taxon>
        <taxon>Pleocyemata</taxon>
        <taxon>Astacidea</taxon>
        <taxon>Parastacoidea</taxon>
        <taxon>Parastacidae</taxon>
        <taxon>Cherax</taxon>
    </lineage>
</organism>
<evidence type="ECO:0000313" key="4">
    <source>
        <dbReference type="EMBL" id="KAK8753622.1"/>
    </source>
</evidence>
<keyword evidence="3" id="KW-0406">Ion transport</keyword>
<keyword evidence="2" id="KW-0813">Transport</keyword>
<dbReference type="AlphaFoldDB" id="A0AAW0YCF4"/>
<reference evidence="4 5" key="1">
    <citation type="journal article" date="2024" name="BMC Genomics">
        <title>Genome assembly of redclaw crayfish (Cherax quadricarinatus) provides insights into its immune adaptation and hypoxia tolerance.</title>
        <authorList>
            <person name="Liu Z."/>
            <person name="Zheng J."/>
            <person name="Li H."/>
            <person name="Fang K."/>
            <person name="Wang S."/>
            <person name="He J."/>
            <person name="Zhou D."/>
            <person name="Weng S."/>
            <person name="Chi M."/>
            <person name="Gu Z."/>
            <person name="He J."/>
            <person name="Li F."/>
            <person name="Wang M."/>
        </authorList>
    </citation>
    <scope>NUCLEOTIDE SEQUENCE [LARGE SCALE GENOMIC DNA]</scope>
    <source>
        <strain evidence="4">ZL_2023a</strain>
    </source>
</reference>
<dbReference type="Proteomes" id="UP001445076">
    <property type="component" value="Unassembled WGS sequence"/>
</dbReference>
<evidence type="ECO:0008006" key="6">
    <source>
        <dbReference type="Google" id="ProtNLM"/>
    </source>
</evidence>
<dbReference type="GO" id="GO:0033178">
    <property type="term" value="C:proton-transporting two-sector ATPase complex, catalytic domain"/>
    <property type="evidence" value="ECO:0007669"/>
    <property type="project" value="InterPro"/>
</dbReference>
<dbReference type="Gene3D" id="6.10.250.1620">
    <property type="match status" value="1"/>
</dbReference>
<sequence>GHSASHSLLLSSQKTATMALSDADVQKQIHHMMAFIEQEANEKAEEIDARAEEEFTIEKGRLVQQNRLKIIEFYERKEKQVELQKKIGASNLLNKSRLEVLKAQESHIKNVLHEAQQKLNIISQDKAAYSKLLEDLLCQGLCQLLEPHLMVRCRRVDQALVEQAIVRALDSYKYHSGRDAKLEIDTANWLPAEICGGIELVTRGNRIKISNTLEARLEMLSQQLLPEIRAILFGSNPNRKFDN</sequence>